<keyword evidence="3" id="KW-1185">Reference proteome</keyword>
<feature type="transmembrane region" description="Helical" evidence="1">
    <location>
        <begin position="60"/>
        <end position="82"/>
    </location>
</feature>
<keyword evidence="1" id="KW-1133">Transmembrane helix</keyword>
<comment type="caution">
    <text evidence="2">The sequence shown here is derived from an EMBL/GenBank/DDBJ whole genome shotgun (WGS) entry which is preliminary data.</text>
</comment>
<organism evidence="2 3">
    <name type="scientific">Hibiscus sabdariffa</name>
    <name type="common">roselle</name>
    <dbReference type="NCBI Taxonomy" id="183260"/>
    <lineage>
        <taxon>Eukaryota</taxon>
        <taxon>Viridiplantae</taxon>
        <taxon>Streptophyta</taxon>
        <taxon>Embryophyta</taxon>
        <taxon>Tracheophyta</taxon>
        <taxon>Spermatophyta</taxon>
        <taxon>Magnoliopsida</taxon>
        <taxon>eudicotyledons</taxon>
        <taxon>Gunneridae</taxon>
        <taxon>Pentapetalae</taxon>
        <taxon>rosids</taxon>
        <taxon>malvids</taxon>
        <taxon>Malvales</taxon>
        <taxon>Malvaceae</taxon>
        <taxon>Malvoideae</taxon>
        <taxon>Hibiscus</taxon>
    </lineage>
</organism>
<evidence type="ECO:0000313" key="2">
    <source>
        <dbReference type="EMBL" id="KAK8982276.1"/>
    </source>
</evidence>
<dbReference type="EMBL" id="JBBPBN010000086">
    <property type="protein sequence ID" value="KAK8982276.1"/>
    <property type="molecule type" value="Genomic_DNA"/>
</dbReference>
<keyword evidence="1" id="KW-0812">Transmembrane</keyword>
<evidence type="ECO:0000256" key="1">
    <source>
        <dbReference type="SAM" id="Phobius"/>
    </source>
</evidence>
<accession>A0ABR2P1T1</accession>
<reference evidence="2 3" key="1">
    <citation type="journal article" date="2024" name="G3 (Bethesda)">
        <title>Genome assembly of Hibiscus sabdariffa L. provides insights into metabolisms of medicinal natural products.</title>
        <authorList>
            <person name="Kim T."/>
        </authorList>
    </citation>
    <scope>NUCLEOTIDE SEQUENCE [LARGE SCALE GENOMIC DNA]</scope>
    <source>
        <strain evidence="2">TK-2024</strain>
        <tissue evidence="2">Old leaves</tissue>
    </source>
</reference>
<sequence>MKTGVHCTCHDKHMAKRRVVLGLQLNATKIWRNLLGGAVLAFRMEPGIASHPNCLESGAFTIHIILSYLFGVSVFVLTLWPWGYTFC</sequence>
<proteinExistence type="predicted"/>
<protein>
    <submittedName>
        <fullName evidence="2">Uncharacterized protein</fullName>
    </submittedName>
</protein>
<dbReference type="Proteomes" id="UP001396334">
    <property type="component" value="Unassembled WGS sequence"/>
</dbReference>
<gene>
    <name evidence="2" type="ORF">V6N11_037449</name>
</gene>
<name>A0ABR2P1T1_9ROSI</name>
<keyword evidence="1" id="KW-0472">Membrane</keyword>
<evidence type="ECO:0000313" key="3">
    <source>
        <dbReference type="Proteomes" id="UP001396334"/>
    </source>
</evidence>